<dbReference type="RefSeq" id="WP_367595581.1">
    <property type="nucleotide sequence ID" value="NZ_JBFMVT010000002.1"/>
</dbReference>
<gene>
    <name evidence="1" type="ORF">AB1E22_12420</name>
</gene>
<accession>A0ABV3NVA5</accession>
<keyword evidence="2" id="KW-1185">Reference proteome</keyword>
<name>A0ABV3NVA5_9ENTR</name>
<evidence type="ECO:0000313" key="1">
    <source>
        <dbReference type="EMBL" id="MEW7313484.1"/>
    </source>
</evidence>
<proteinExistence type="predicted"/>
<protein>
    <submittedName>
        <fullName evidence="1">Uncharacterized protein</fullName>
    </submittedName>
</protein>
<sequence length="355" mass="39774">MSGFNLSSRVGFALKTPKLYDEQKSTKKARLMGLGLKDAIVHTAAFHQKDENKLLLPNNHWHPGFITVLAAYVNHHRIAEENCPLSSPDYMRAINLQGALWGQDQYQQERVNVGKNYSLVTALTNVEAVDIATSSINSCVRQLTFPDRDPRDYPKGLTDLTHVIGELHDNVWSHGKSTGFSFAQRSAVPYTQRQEHYLEFSLADCGLGFLRELRRAGIPGIETHRDAIAWCIQEGHSSKHADLQDDWAQQLPQDFMGGSMFGNGVAVKEKDNNHQGLGLYHLMELVKTYNGELQLATGNVCLEAIGDEVSYTELRNDWPGVAISCRFKIHQLAVDNDNEENDPQLMEIMRALGGE</sequence>
<evidence type="ECO:0000313" key="2">
    <source>
        <dbReference type="Proteomes" id="UP001555342"/>
    </source>
</evidence>
<comment type="caution">
    <text evidence="1">The sequence shown here is derived from an EMBL/GenBank/DDBJ whole genome shotgun (WGS) entry which is preliminary data.</text>
</comment>
<dbReference type="EMBL" id="JBFMVT010000002">
    <property type="protein sequence ID" value="MEW7313484.1"/>
    <property type="molecule type" value="Genomic_DNA"/>
</dbReference>
<reference evidence="1 2" key="1">
    <citation type="submission" date="2024-07" db="EMBL/GenBank/DDBJ databases">
        <authorList>
            <person name="Wang L."/>
        </authorList>
    </citation>
    <scope>NUCLEOTIDE SEQUENCE [LARGE SCALE GENOMIC DNA]</scope>
    <source>
        <strain evidence="1 2">WL359</strain>
    </source>
</reference>
<dbReference type="Proteomes" id="UP001555342">
    <property type="component" value="Unassembled WGS sequence"/>
</dbReference>
<organism evidence="1 2">
    <name type="scientific">Buttiauxella gaviniae</name>
    <dbReference type="NCBI Taxonomy" id="82990"/>
    <lineage>
        <taxon>Bacteria</taxon>
        <taxon>Pseudomonadati</taxon>
        <taxon>Pseudomonadota</taxon>
        <taxon>Gammaproteobacteria</taxon>
        <taxon>Enterobacterales</taxon>
        <taxon>Enterobacteriaceae</taxon>
        <taxon>Buttiauxella</taxon>
    </lineage>
</organism>